<keyword evidence="6" id="KW-1185">Reference proteome</keyword>
<dbReference type="InterPro" id="IPR000639">
    <property type="entry name" value="Epox_hydrolase-like"/>
</dbReference>
<organism evidence="5 6">
    <name type="scientific">Labrys monachus</name>
    <dbReference type="NCBI Taxonomy" id="217067"/>
    <lineage>
        <taxon>Bacteria</taxon>
        <taxon>Pseudomonadati</taxon>
        <taxon>Pseudomonadota</taxon>
        <taxon>Alphaproteobacteria</taxon>
        <taxon>Hyphomicrobiales</taxon>
        <taxon>Xanthobacteraceae</taxon>
        <taxon>Labrys</taxon>
    </lineage>
</organism>
<dbReference type="PRINTS" id="PR00412">
    <property type="entry name" value="EPOXHYDRLASE"/>
</dbReference>
<evidence type="ECO:0000256" key="2">
    <source>
        <dbReference type="ARBA" id="ARBA00022797"/>
    </source>
</evidence>
<dbReference type="PANTHER" id="PTHR21661">
    <property type="entry name" value="EPOXIDE HYDROLASE 1-RELATED"/>
    <property type="match status" value="1"/>
</dbReference>
<feature type="domain" description="Epoxide hydrolase N-terminal" evidence="4">
    <location>
        <begin position="5"/>
        <end position="110"/>
    </location>
</feature>
<accession>A0ABU0F6Q8</accession>
<keyword evidence="2" id="KW-0058">Aromatic hydrocarbons catabolism</keyword>
<name>A0ABU0F6Q8_9HYPH</name>
<dbReference type="InterPro" id="IPR029058">
    <property type="entry name" value="AB_hydrolase_fold"/>
</dbReference>
<dbReference type="EMBL" id="JAUSVK010000001">
    <property type="protein sequence ID" value="MDQ0390295.1"/>
    <property type="molecule type" value="Genomic_DNA"/>
</dbReference>
<dbReference type="EC" id="3.3.2.9" evidence="5"/>
<comment type="caution">
    <text evidence="5">The sequence shown here is derived from an EMBL/GenBank/DDBJ whole genome shotgun (WGS) entry which is preliminary data.</text>
</comment>
<dbReference type="RefSeq" id="WP_307421447.1">
    <property type="nucleotide sequence ID" value="NZ_JAUSVK010000001.1"/>
</dbReference>
<dbReference type="GO" id="GO:0033961">
    <property type="term" value="F:cis-stilbene-oxide hydrolase activity"/>
    <property type="evidence" value="ECO:0007669"/>
    <property type="project" value="UniProtKB-EC"/>
</dbReference>
<dbReference type="PANTHER" id="PTHR21661:SF35">
    <property type="entry name" value="EPOXIDE HYDROLASE"/>
    <property type="match status" value="1"/>
</dbReference>
<gene>
    <name evidence="5" type="ORF">J3R73_000087</name>
</gene>
<evidence type="ECO:0000313" key="6">
    <source>
        <dbReference type="Proteomes" id="UP001237448"/>
    </source>
</evidence>
<dbReference type="Pfam" id="PF06441">
    <property type="entry name" value="EHN"/>
    <property type="match status" value="1"/>
</dbReference>
<keyword evidence="3 5" id="KW-0378">Hydrolase</keyword>
<evidence type="ECO:0000256" key="3">
    <source>
        <dbReference type="ARBA" id="ARBA00022801"/>
    </source>
</evidence>
<dbReference type="InterPro" id="IPR010497">
    <property type="entry name" value="Epoxide_hydro_N"/>
</dbReference>
<comment type="similarity">
    <text evidence="1">Belongs to the peptidase S33 family.</text>
</comment>
<reference evidence="5 6" key="1">
    <citation type="submission" date="2023-07" db="EMBL/GenBank/DDBJ databases">
        <title>Genomic Encyclopedia of Type Strains, Phase IV (KMG-IV): sequencing the most valuable type-strain genomes for metagenomic binning, comparative biology and taxonomic classification.</title>
        <authorList>
            <person name="Goeker M."/>
        </authorList>
    </citation>
    <scope>NUCLEOTIDE SEQUENCE [LARGE SCALE GENOMIC DNA]</scope>
    <source>
        <strain evidence="5 6">DSM 5896</strain>
    </source>
</reference>
<evidence type="ECO:0000259" key="4">
    <source>
        <dbReference type="Pfam" id="PF06441"/>
    </source>
</evidence>
<proteinExistence type="inferred from homology"/>
<evidence type="ECO:0000313" key="5">
    <source>
        <dbReference type="EMBL" id="MDQ0390295.1"/>
    </source>
</evidence>
<dbReference type="Proteomes" id="UP001237448">
    <property type="component" value="Unassembled WGS sequence"/>
</dbReference>
<evidence type="ECO:0000256" key="1">
    <source>
        <dbReference type="ARBA" id="ARBA00010088"/>
    </source>
</evidence>
<protein>
    <submittedName>
        <fullName evidence="5">Microsomal epoxide hydrolase</fullName>
        <ecNumber evidence="5">3.3.2.9</ecNumber>
    </submittedName>
</protein>
<dbReference type="SUPFAM" id="SSF53474">
    <property type="entry name" value="alpha/beta-Hydrolases"/>
    <property type="match status" value="1"/>
</dbReference>
<dbReference type="Gene3D" id="3.40.50.1820">
    <property type="entry name" value="alpha/beta hydrolase"/>
    <property type="match status" value="1"/>
</dbReference>
<sequence length="385" mass="41980">MTATIKPFHLAIPDSVLVDLRERLSKTRWPDRETVADTSQGPQLAKVQALCEHWRTRYDWRACEALLNSLGQHMATIDGQELYFLHVRSPEPDALPLLMMHGWPGSVLEFRKVIGPLTDPAAHGGAPRRAFHIVAPAMPGFGFSGKPASTGCGLPQIADLYIKLMAQLGYLRWGMQGGDLGAGVADAIARKTPAGLVGTHLNFAMVMPTPEEMAEASPEEKAMLGDAKHFWDDLSGYAKEQSTRPQTIGYSLADSPSGLAAWIYAMFQDTGGTRGNAEGSFSLDEILDDIMLYWLPNTGASAARLYWELSKAGGPAGGQPKGPIAVPTGFTMLKGEHVRISKRWAEKRYSDVIYFNGENDGGHFAALERPEVLVDDIRATFARLS</sequence>
<dbReference type="InterPro" id="IPR016292">
    <property type="entry name" value="Epoxide_hydrolase"/>
</dbReference>
<dbReference type="PIRSF" id="PIRSF001112">
    <property type="entry name" value="Epoxide_hydrolase"/>
    <property type="match status" value="1"/>
</dbReference>